<reference evidence="5 6" key="1">
    <citation type="submission" date="2020-03" db="EMBL/GenBank/DDBJ databases">
        <title>Leucobacter sp. nov., isolated from beetles.</title>
        <authorList>
            <person name="Hyun D.-W."/>
            <person name="Bae J.-W."/>
        </authorList>
    </citation>
    <scope>NUCLEOTIDE SEQUENCE [LARGE SCALE GENOMIC DNA]</scope>
    <source>
        <strain evidence="5 6">HDW9A</strain>
    </source>
</reference>
<dbReference type="InterPro" id="IPR050109">
    <property type="entry name" value="HTH-type_TetR-like_transc_reg"/>
</dbReference>
<evidence type="ECO:0000259" key="4">
    <source>
        <dbReference type="Pfam" id="PF00440"/>
    </source>
</evidence>
<keyword evidence="3" id="KW-0804">Transcription</keyword>
<dbReference type="PANTHER" id="PTHR30055:SF234">
    <property type="entry name" value="HTH-TYPE TRANSCRIPTIONAL REGULATOR BETI"/>
    <property type="match status" value="1"/>
</dbReference>
<dbReference type="PANTHER" id="PTHR30055">
    <property type="entry name" value="HTH-TYPE TRANSCRIPTIONAL REGULATOR RUTR"/>
    <property type="match status" value="1"/>
</dbReference>
<keyword evidence="1" id="KW-0805">Transcription regulation</keyword>
<dbReference type="SUPFAM" id="SSF46689">
    <property type="entry name" value="Homeodomain-like"/>
    <property type="match status" value="1"/>
</dbReference>
<feature type="domain" description="HTH tetR-type" evidence="4">
    <location>
        <begin position="16"/>
        <end position="47"/>
    </location>
</feature>
<keyword evidence="2" id="KW-0238">DNA-binding</keyword>
<keyword evidence="6" id="KW-1185">Reference proteome</keyword>
<dbReference type="Pfam" id="PF00440">
    <property type="entry name" value="TetR_N"/>
    <property type="match status" value="1"/>
</dbReference>
<gene>
    <name evidence="5" type="ORF">G7066_05665</name>
</gene>
<evidence type="ECO:0000256" key="1">
    <source>
        <dbReference type="ARBA" id="ARBA00023015"/>
    </source>
</evidence>
<proteinExistence type="predicted"/>
<dbReference type="InterPro" id="IPR009057">
    <property type="entry name" value="Homeodomain-like_sf"/>
</dbReference>
<evidence type="ECO:0000256" key="2">
    <source>
        <dbReference type="ARBA" id="ARBA00023125"/>
    </source>
</evidence>
<dbReference type="EMBL" id="CP049933">
    <property type="protein sequence ID" value="QIM18266.1"/>
    <property type="molecule type" value="Genomic_DNA"/>
</dbReference>
<name>A0ABX6JVD6_9MICO</name>
<evidence type="ECO:0000313" key="6">
    <source>
        <dbReference type="Proteomes" id="UP000503441"/>
    </source>
</evidence>
<evidence type="ECO:0000313" key="5">
    <source>
        <dbReference type="EMBL" id="QIM18266.1"/>
    </source>
</evidence>
<organism evidence="5 6">
    <name type="scientific">Leucobacter coleopterorum</name>
    <dbReference type="NCBI Taxonomy" id="2714933"/>
    <lineage>
        <taxon>Bacteria</taxon>
        <taxon>Bacillati</taxon>
        <taxon>Actinomycetota</taxon>
        <taxon>Actinomycetes</taxon>
        <taxon>Micrococcales</taxon>
        <taxon>Microbacteriaceae</taxon>
        <taxon>Leucobacter</taxon>
    </lineage>
</organism>
<evidence type="ECO:0000256" key="3">
    <source>
        <dbReference type="ARBA" id="ARBA00023163"/>
    </source>
</evidence>
<sequence>MTTREALRRNTRANVLAAAAKLFQERGFETTTIRDIAETAQVSVGTVMLVGDKSTLLVRIFDESIEKVHVQRVPGLLEEPRSTTRSCADGVFELLQPFALLFAGQADLARSYASILVAGKHSSKVFAELAEVLKQEIRAVVSKQRGGCATDPESRATAVYFAYIGMLFLWSADGSVAGEAATSDETARLSQGVKTVLAEFCSCVKEAQ</sequence>
<dbReference type="RefSeq" id="WP_166329686.1">
    <property type="nucleotide sequence ID" value="NZ_CP049933.1"/>
</dbReference>
<protein>
    <submittedName>
        <fullName evidence="5">TetR/AcrR family transcriptional regulator</fullName>
    </submittedName>
</protein>
<accession>A0ABX6JVD6</accession>
<dbReference type="InterPro" id="IPR001647">
    <property type="entry name" value="HTH_TetR"/>
</dbReference>
<dbReference type="Proteomes" id="UP000503441">
    <property type="component" value="Chromosome"/>
</dbReference>
<dbReference type="Gene3D" id="1.10.357.10">
    <property type="entry name" value="Tetracycline Repressor, domain 2"/>
    <property type="match status" value="1"/>
</dbReference>